<name>A0A392T9A8_9FABA</name>
<dbReference type="EMBL" id="LXQA010531996">
    <property type="protein sequence ID" value="MCI57608.1"/>
    <property type="molecule type" value="Genomic_DNA"/>
</dbReference>
<keyword evidence="2" id="KW-1185">Reference proteome</keyword>
<evidence type="ECO:0000313" key="2">
    <source>
        <dbReference type="Proteomes" id="UP000265520"/>
    </source>
</evidence>
<dbReference type="Proteomes" id="UP000265520">
    <property type="component" value="Unassembled WGS sequence"/>
</dbReference>
<accession>A0A392T9A8</accession>
<protein>
    <submittedName>
        <fullName evidence="1">Uncharacterized protein</fullName>
    </submittedName>
</protein>
<reference evidence="1 2" key="1">
    <citation type="journal article" date="2018" name="Front. Plant Sci.">
        <title>Red Clover (Trifolium pratense) and Zigzag Clover (T. medium) - A Picture of Genomic Similarities and Differences.</title>
        <authorList>
            <person name="Dluhosova J."/>
            <person name="Istvanek J."/>
            <person name="Nedelnik J."/>
            <person name="Repkova J."/>
        </authorList>
    </citation>
    <scope>NUCLEOTIDE SEQUENCE [LARGE SCALE GENOMIC DNA]</scope>
    <source>
        <strain evidence="2">cv. 10/8</strain>
        <tissue evidence="1">Leaf</tissue>
    </source>
</reference>
<organism evidence="1 2">
    <name type="scientific">Trifolium medium</name>
    <dbReference type="NCBI Taxonomy" id="97028"/>
    <lineage>
        <taxon>Eukaryota</taxon>
        <taxon>Viridiplantae</taxon>
        <taxon>Streptophyta</taxon>
        <taxon>Embryophyta</taxon>
        <taxon>Tracheophyta</taxon>
        <taxon>Spermatophyta</taxon>
        <taxon>Magnoliopsida</taxon>
        <taxon>eudicotyledons</taxon>
        <taxon>Gunneridae</taxon>
        <taxon>Pentapetalae</taxon>
        <taxon>rosids</taxon>
        <taxon>fabids</taxon>
        <taxon>Fabales</taxon>
        <taxon>Fabaceae</taxon>
        <taxon>Papilionoideae</taxon>
        <taxon>50 kb inversion clade</taxon>
        <taxon>NPAAA clade</taxon>
        <taxon>Hologalegina</taxon>
        <taxon>IRL clade</taxon>
        <taxon>Trifolieae</taxon>
        <taxon>Trifolium</taxon>
    </lineage>
</organism>
<proteinExistence type="predicted"/>
<evidence type="ECO:0000313" key="1">
    <source>
        <dbReference type="EMBL" id="MCI57608.1"/>
    </source>
</evidence>
<sequence>MSLGDRGRPALAIRRQLSPVTGRVSISQSLPVAR</sequence>
<feature type="non-terminal residue" evidence="1">
    <location>
        <position position="34"/>
    </location>
</feature>
<comment type="caution">
    <text evidence="1">The sequence shown here is derived from an EMBL/GenBank/DDBJ whole genome shotgun (WGS) entry which is preliminary data.</text>
</comment>
<dbReference type="AlphaFoldDB" id="A0A392T9A8"/>